<dbReference type="Proteomes" id="UP000053263">
    <property type="component" value="Unassembled WGS sequence"/>
</dbReference>
<dbReference type="HOGENOM" id="CLU_1993569_0_0_1"/>
<gene>
    <name evidence="1" type="ORF">PLICRDRAFT_339208</name>
</gene>
<proteinExistence type="predicted"/>
<evidence type="ECO:0000313" key="1">
    <source>
        <dbReference type="EMBL" id="KII85312.1"/>
    </source>
</evidence>
<evidence type="ECO:0000313" key="2">
    <source>
        <dbReference type="Proteomes" id="UP000053263"/>
    </source>
</evidence>
<dbReference type="AlphaFoldDB" id="A0A0C9SS56"/>
<name>A0A0C9SS56_PLICR</name>
<organism evidence="1 2">
    <name type="scientific">Plicaturopsis crispa FD-325 SS-3</name>
    <dbReference type="NCBI Taxonomy" id="944288"/>
    <lineage>
        <taxon>Eukaryota</taxon>
        <taxon>Fungi</taxon>
        <taxon>Dikarya</taxon>
        <taxon>Basidiomycota</taxon>
        <taxon>Agaricomycotina</taxon>
        <taxon>Agaricomycetes</taxon>
        <taxon>Agaricomycetidae</taxon>
        <taxon>Amylocorticiales</taxon>
        <taxon>Amylocorticiaceae</taxon>
        <taxon>Plicatura</taxon>
        <taxon>Plicaturopsis crispa</taxon>
    </lineage>
</organism>
<reference evidence="1 2" key="1">
    <citation type="submission" date="2014-06" db="EMBL/GenBank/DDBJ databases">
        <title>Evolutionary Origins and Diversification of the Mycorrhizal Mutualists.</title>
        <authorList>
            <consortium name="DOE Joint Genome Institute"/>
            <consortium name="Mycorrhizal Genomics Consortium"/>
            <person name="Kohler A."/>
            <person name="Kuo A."/>
            <person name="Nagy L.G."/>
            <person name="Floudas D."/>
            <person name="Copeland A."/>
            <person name="Barry K.W."/>
            <person name="Cichocki N."/>
            <person name="Veneault-Fourrey C."/>
            <person name="LaButti K."/>
            <person name="Lindquist E.A."/>
            <person name="Lipzen A."/>
            <person name="Lundell T."/>
            <person name="Morin E."/>
            <person name="Murat C."/>
            <person name="Riley R."/>
            <person name="Ohm R."/>
            <person name="Sun H."/>
            <person name="Tunlid A."/>
            <person name="Henrissat B."/>
            <person name="Grigoriev I.V."/>
            <person name="Hibbett D.S."/>
            <person name="Martin F."/>
        </authorList>
    </citation>
    <scope>NUCLEOTIDE SEQUENCE [LARGE SCALE GENOMIC DNA]</scope>
    <source>
        <strain evidence="1 2">FD-325 SS-3</strain>
    </source>
</reference>
<sequence>MACPFICSIFPGCGARSRKNHVQRVHGILRRERTRKRSIRLALPRNVYDNSAIAEQRSRARPVSLTSGRWASDPAFSSASLQRLNFQRSSMLSGDEDYVGLHSPGIYCAMIIDAIQWAYKSAASA</sequence>
<accession>A0A0C9SS56</accession>
<dbReference type="EMBL" id="KN832568">
    <property type="protein sequence ID" value="KII85312.1"/>
    <property type="molecule type" value="Genomic_DNA"/>
</dbReference>
<protein>
    <submittedName>
        <fullName evidence="1">Uncharacterized protein</fullName>
    </submittedName>
</protein>
<keyword evidence="2" id="KW-1185">Reference proteome</keyword>